<evidence type="ECO:0000313" key="1">
    <source>
        <dbReference type="EMBL" id="KIK25404.1"/>
    </source>
</evidence>
<keyword evidence="2" id="KW-1185">Reference proteome</keyword>
<accession>A0A0C9ZHE3</accession>
<dbReference type="AlphaFoldDB" id="A0A0C9ZHE3"/>
<proteinExistence type="predicted"/>
<gene>
    <name evidence="1" type="ORF">PISMIDRAFT_677257</name>
</gene>
<dbReference type="HOGENOM" id="CLU_2794891_0_0_1"/>
<name>A0A0C9ZHE3_9AGAM</name>
<evidence type="ECO:0000313" key="2">
    <source>
        <dbReference type="Proteomes" id="UP000054018"/>
    </source>
</evidence>
<dbReference type="Proteomes" id="UP000054018">
    <property type="component" value="Unassembled WGS sequence"/>
</dbReference>
<organism evidence="1 2">
    <name type="scientific">Pisolithus microcarpus 441</name>
    <dbReference type="NCBI Taxonomy" id="765257"/>
    <lineage>
        <taxon>Eukaryota</taxon>
        <taxon>Fungi</taxon>
        <taxon>Dikarya</taxon>
        <taxon>Basidiomycota</taxon>
        <taxon>Agaricomycotina</taxon>
        <taxon>Agaricomycetes</taxon>
        <taxon>Agaricomycetidae</taxon>
        <taxon>Boletales</taxon>
        <taxon>Sclerodermatineae</taxon>
        <taxon>Pisolithaceae</taxon>
        <taxon>Pisolithus</taxon>
    </lineage>
</organism>
<dbReference type="EMBL" id="KN833708">
    <property type="protein sequence ID" value="KIK25404.1"/>
    <property type="molecule type" value="Genomic_DNA"/>
</dbReference>
<reference evidence="1 2" key="1">
    <citation type="submission" date="2014-04" db="EMBL/GenBank/DDBJ databases">
        <authorList>
            <consortium name="DOE Joint Genome Institute"/>
            <person name="Kuo A."/>
            <person name="Kohler A."/>
            <person name="Costa M.D."/>
            <person name="Nagy L.G."/>
            <person name="Floudas D."/>
            <person name="Copeland A."/>
            <person name="Barry K.W."/>
            <person name="Cichocki N."/>
            <person name="Veneault-Fourrey C."/>
            <person name="LaButti K."/>
            <person name="Lindquist E.A."/>
            <person name="Lipzen A."/>
            <person name="Lundell T."/>
            <person name="Morin E."/>
            <person name="Murat C."/>
            <person name="Sun H."/>
            <person name="Tunlid A."/>
            <person name="Henrissat B."/>
            <person name="Grigoriev I.V."/>
            <person name="Hibbett D.S."/>
            <person name="Martin F."/>
            <person name="Nordberg H.P."/>
            <person name="Cantor M.N."/>
            <person name="Hua S.X."/>
        </authorList>
    </citation>
    <scope>NUCLEOTIDE SEQUENCE [LARGE SCALE GENOMIC DNA]</scope>
    <source>
        <strain evidence="1 2">441</strain>
    </source>
</reference>
<reference evidence="2" key="2">
    <citation type="submission" date="2015-01" db="EMBL/GenBank/DDBJ databases">
        <title>Evolutionary Origins and Diversification of the Mycorrhizal Mutualists.</title>
        <authorList>
            <consortium name="DOE Joint Genome Institute"/>
            <consortium name="Mycorrhizal Genomics Consortium"/>
            <person name="Kohler A."/>
            <person name="Kuo A."/>
            <person name="Nagy L.G."/>
            <person name="Floudas D."/>
            <person name="Copeland A."/>
            <person name="Barry K.W."/>
            <person name="Cichocki N."/>
            <person name="Veneault-Fourrey C."/>
            <person name="LaButti K."/>
            <person name="Lindquist E.A."/>
            <person name="Lipzen A."/>
            <person name="Lundell T."/>
            <person name="Morin E."/>
            <person name="Murat C."/>
            <person name="Riley R."/>
            <person name="Ohm R."/>
            <person name="Sun H."/>
            <person name="Tunlid A."/>
            <person name="Henrissat B."/>
            <person name="Grigoriev I.V."/>
            <person name="Hibbett D.S."/>
            <person name="Martin F."/>
        </authorList>
    </citation>
    <scope>NUCLEOTIDE SEQUENCE [LARGE SCALE GENOMIC DNA]</scope>
    <source>
        <strain evidence="2">441</strain>
    </source>
</reference>
<sequence length="68" mass="7486">MEPKLTADGCNWHTYGGWVLKAISEDDLMGYLKGNEKLSQSGELLMMCGNSGLLWPTTLSFPAYLTLS</sequence>
<protein>
    <submittedName>
        <fullName evidence="1">Uncharacterized protein</fullName>
    </submittedName>
</protein>